<protein>
    <submittedName>
        <fullName evidence="2">DUF4400 domain-containing protein</fullName>
    </submittedName>
</protein>
<gene>
    <name evidence="2" type="ORF">DZC30_19365</name>
</gene>
<keyword evidence="1" id="KW-0472">Membrane</keyword>
<dbReference type="AlphaFoldDB" id="A0A373FA18"/>
<comment type="caution">
    <text evidence="2">The sequence shown here is derived from an EMBL/GenBank/DDBJ whole genome shotgun (WGS) entry which is preliminary data.</text>
</comment>
<organism evidence="2 3">
    <name type="scientific">Comamonas testosteroni</name>
    <name type="common">Pseudomonas testosteroni</name>
    <dbReference type="NCBI Taxonomy" id="285"/>
    <lineage>
        <taxon>Bacteria</taxon>
        <taxon>Pseudomonadati</taxon>
        <taxon>Pseudomonadota</taxon>
        <taxon>Betaproteobacteria</taxon>
        <taxon>Burkholderiales</taxon>
        <taxon>Comamonadaceae</taxon>
        <taxon>Comamonas</taxon>
    </lineage>
</organism>
<name>A0A373FA18_COMTE</name>
<evidence type="ECO:0000313" key="3">
    <source>
        <dbReference type="Proteomes" id="UP000261948"/>
    </source>
</evidence>
<evidence type="ECO:0000313" key="2">
    <source>
        <dbReference type="EMBL" id="RGE40910.1"/>
    </source>
</evidence>
<keyword evidence="3" id="KW-1185">Reference proteome</keyword>
<accession>A0A373FA18</accession>
<dbReference type="Proteomes" id="UP000261948">
    <property type="component" value="Unassembled WGS sequence"/>
</dbReference>
<dbReference type="OrthoDB" id="9133919at2"/>
<dbReference type="EMBL" id="QURR01000032">
    <property type="protein sequence ID" value="RGE40910.1"/>
    <property type="molecule type" value="Genomic_DNA"/>
</dbReference>
<reference evidence="2 3" key="1">
    <citation type="submission" date="2018-08" db="EMBL/GenBank/DDBJ databases">
        <title>Comamonas testosteroni strain SWCO2.</title>
        <authorList>
            <person name="Jiang N."/>
            <person name="Zhang X.Z."/>
        </authorList>
    </citation>
    <scope>NUCLEOTIDE SEQUENCE [LARGE SCALE GENOMIC DNA]</scope>
    <source>
        <strain evidence="2 3">SWCO2</strain>
    </source>
</reference>
<keyword evidence="1" id="KW-1133">Transmembrane helix</keyword>
<sequence length="178" mass="20042">MNAMHVRFWFFLIALMFFLGPLLRTPQEMNSYVRSEVQVTMNTLGKTWGGRIVGKSVDLFKLAPVQFTANIFRSGEIDMVEAGKENFVYKSWGTQIAMTFANKMMGGWGALLFIMSIRLMIMLSWFVLLAPMLIAACVDGISMRKIRGCAEFCVNGQSTAGASLHVRKHNDNQETRSP</sequence>
<evidence type="ECO:0000256" key="1">
    <source>
        <dbReference type="SAM" id="Phobius"/>
    </source>
</evidence>
<proteinExistence type="predicted"/>
<feature type="transmembrane region" description="Helical" evidence="1">
    <location>
        <begin position="108"/>
        <end position="138"/>
    </location>
</feature>
<keyword evidence="1" id="KW-0812">Transmembrane</keyword>